<name>A0ABS6FWM0_9BACL</name>
<accession>A0ABS6FWM0</accession>
<keyword evidence="2" id="KW-1185">Reference proteome</keyword>
<evidence type="ECO:0000313" key="1">
    <source>
        <dbReference type="EMBL" id="MBU5674630.1"/>
    </source>
</evidence>
<reference evidence="1 2" key="1">
    <citation type="submission" date="2021-06" db="EMBL/GenBank/DDBJ databases">
        <authorList>
            <person name="Sun Q."/>
            <person name="Li D."/>
        </authorList>
    </citation>
    <scope>NUCLEOTIDE SEQUENCE [LARGE SCALE GENOMIC DNA]</scope>
    <source>
        <strain evidence="1 2">MSJ-6</strain>
    </source>
</reference>
<dbReference type="EMBL" id="JAHLQJ010000033">
    <property type="protein sequence ID" value="MBU5674630.1"/>
    <property type="molecule type" value="Genomic_DNA"/>
</dbReference>
<comment type="caution">
    <text evidence="1">The sequence shown here is derived from an EMBL/GenBank/DDBJ whole genome shotgun (WGS) entry which is preliminary data.</text>
</comment>
<dbReference type="Proteomes" id="UP000743001">
    <property type="component" value="Unassembled WGS sequence"/>
</dbReference>
<proteinExistence type="predicted"/>
<evidence type="ECO:0000313" key="2">
    <source>
        <dbReference type="Proteomes" id="UP000743001"/>
    </source>
</evidence>
<dbReference type="RefSeq" id="WP_216481174.1">
    <property type="nucleotide sequence ID" value="NZ_JAHLQJ010000033.1"/>
</dbReference>
<organism evidence="1 2">
    <name type="scientific">Paenibacillus brevis</name>
    <dbReference type="NCBI Taxonomy" id="2841508"/>
    <lineage>
        <taxon>Bacteria</taxon>
        <taxon>Bacillati</taxon>
        <taxon>Bacillota</taxon>
        <taxon>Bacilli</taxon>
        <taxon>Bacillales</taxon>
        <taxon>Paenibacillaceae</taxon>
        <taxon>Paenibacillus</taxon>
    </lineage>
</organism>
<sequence>MVTFQRAHVEAAGMLLSARHAEEREKTPSLPKLFEEPLHTRQVIDALLEKENVSGVAAFRYGTLIPVLLGPQEKRKFESVP</sequence>
<protein>
    <submittedName>
        <fullName evidence="1">Uncharacterized protein</fullName>
    </submittedName>
</protein>
<gene>
    <name evidence="1" type="ORF">KQJ23_22585</name>
</gene>